<dbReference type="EMBL" id="JAVHJO010000008">
    <property type="protein sequence ID" value="KAK6537862.1"/>
    <property type="molecule type" value="Genomic_DNA"/>
</dbReference>
<accession>A0AAV9X9Y5</accession>
<evidence type="ECO:0000313" key="4">
    <source>
        <dbReference type="Proteomes" id="UP001365542"/>
    </source>
</evidence>
<evidence type="ECO:0000313" key="3">
    <source>
        <dbReference type="EMBL" id="KAK6537862.1"/>
    </source>
</evidence>
<keyword evidence="2" id="KW-0472">Membrane</keyword>
<keyword evidence="2" id="KW-0812">Transmembrane</keyword>
<dbReference type="Proteomes" id="UP001365542">
    <property type="component" value="Unassembled WGS sequence"/>
</dbReference>
<dbReference type="AlphaFoldDB" id="A0AAV9X9Y5"/>
<reference evidence="3 4" key="1">
    <citation type="submission" date="2019-10" db="EMBL/GenBank/DDBJ databases">
        <authorList>
            <person name="Palmer J.M."/>
        </authorList>
    </citation>
    <scope>NUCLEOTIDE SEQUENCE [LARGE SCALE GENOMIC DNA]</scope>
    <source>
        <strain evidence="3 4">TWF694</strain>
    </source>
</reference>
<comment type="caution">
    <text evidence="3">The sequence shown here is derived from an EMBL/GenBank/DDBJ whole genome shotgun (WGS) entry which is preliminary data.</text>
</comment>
<organism evidence="3 4">
    <name type="scientific">Orbilia ellipsospora</name>
    <dbReference type="NCBI Taxonomy" id="2528407"/>
    <lineage>
        <taxon>Eukaryota</taxon>
        <taxon>Fungi</taxon>
        <taxon>Dikarya</taxon>
        <taxon>Ascomycota</taxon>
        <taxon>Pezizomycotina</taxon>
        <taxon>Orbiliomycetes</taxon>
        <taxon>Orbiliales</taxon>
        <taxon>Orbiliaceae</taxon>
        <taxon>Orbilia</taxon>
    </lineage>
</organism>
<feature type="transmembrane region" description="Helical" evidence="2">
    <location>
        <begin position="56"/>
        <end position="77"/>
    </location>
</feature>
<keyword evidence="4" id="KW-1185">Reference proteome</keyword>
<dbReference type="PANTHER" id="PTHR42069:SF1">
    <property type="entry name" value="MARVEL DOMAIN-CONTAINING PROTEIN"/>
    <property type="match status" value="1"/>
</dbReference>
<proteinExistence type="predicted"/>
<gene>
    <name evidence="3" type="ORF">TWF694_010762</name>
</gene>
<feature type="transmembrane region" description="Helical" evidence="2">
    <location>
        <begin position="105"/>
        <end position="128"/>
    </location>
</feature>
<dbReference type="PANTHER" id="PTHR42069">
    <property type="entry name" value="HYPHAL ANASTAMOSIS-8 PROTEIN"/>
    <property type="match status" value="1"/>
</dbReference>
<feature type="compositionally biased region" description="Basic and acidic residues" evidence="1">
    <location>
        <begin position="8"/>
        <end position="27"/>
    </location>
</feature>
<feature type="transmembrane region" description="Helical" evidence="2">
    <location>
        <begin position="140"/>
        <end position="160"/>
    </location>
</feature>
<evidence type="ECO:0008006" key="5">
    <source>
        <dbReference type="Google" id="ProtNLM"/>
    </source>
</evidence>
<name>A0AAV9X9Y5_9PEZI</name>
<feature type="region of interest" description="Disordered" evidence="1">
    <location>
        <begin position="1"/>
        <end position="47"/>
    </location>
</feature>
<feature type="transmembrane region" description="Helical" evidence="2">
    <location>
        <begin position="201"/>
        <end position="222"/>
    </location>
</feature>
<sequence>MSSTAYEPYHHVGAHGEEKPLVHERSHQSPPRPPHTRRSAPKTSSAAQHIRTTLRALVLILAATIVAIQAHATVVWLSTRNEMVHDSGTGWKMMQWAVLDISPTYTMLGISAGAVILQIIALISLCFWTHRIHDNIWRVLCIYFSSIIFIAAWIGALVYFKLVHSQGAKRTRWDVWTWTCQNRDVTNAKIPWKSLCIEMEYSFIAAIVIAVFELLSLVLFIISQCAAKKQVKYGKVTAWI</sequence>
<keyword evidence="2" id="KW-1133">Transmembrane helix</keyword>
<protein>
    <recommendedName>
        <fullName evidence="5">MARVEL domain-containing protein</fullName>
    </recommendedName>
</protein>
<evidence type="ECO:0000256" key="2">
    <source>
        <dbReference type="SAM" id="Phobius"/>
    </source>
</evidence>
<evidence type="ECO:0000256" key="1">
    <source>
        <dbReference type="SAM" id="MobiDB-lite"/>
    </source>
</evidence>